<name>A0ABV2WCT5_9ACTN</name>
<dbReference type="Proteomes" id="UP001550378">
    <property type="component" value="Unassembled WGS sequence"/>
</dbReference>
<proteinExistence type="predicted"/>
<accession>A0ABV2WCT5</accession>
<comment type="caution">
    <text evidence="1">The sequence shown here is derived from an EMBL/GenBank/DDBJ whole genome shotgun (WGS) entry which is preliminary data.</text>
</comment>
<organism evidence="1 2">
    <name type="scientific">Streptomyces lavendulocolor</name>
    <dbReference type="NCBI Taxonomy" id="67316"/>
    <lineage>
        <taxon>Bacteria</taxon>
        <taxon>Bacillati</taxon>
        <taxon>Actinomycetota</taxon>
        <taxon>Actinomycetes</taxon>
        <taxon>Kitasatosporales</taxon>
        <taxon>Streptomycetaceae</taxon>
        <taxon>Streptomyces</taxon>
    </lineage>
</organism>
<evidence type="ECO:0000313" key="1">
    <source>
        <dbReference type="EMBL" id="MEU0711148.1"/>
    </source>
</evidence>
<gene>
    <name evidence="1" type="ORF">ABZ508_27690</name>
</gene>
<dbReference type="EMBL" id="JBEXZR010000032">
    <property type="protein sequence ID" value="MEU0711148.1"/>
    <property type="molecule type" value="Genomic_DNA"/>
</dbReference>
<keyword evidence="2" id="KW-1185">Reference proteome</keyword>
<dbReference type="RefSeq" id="WP_359659603.1">
    <property type="nucleotide sequence ID" value="NZ_JBEXZP010000649.1"/>
</dbReference>
<evidence type="ECO:0000313" key="2">
    <source>
        <dbReference type="Proteomes" id="UP001550378"/>
    </source>
</evidence>
<sequence length="242" mass="25721">MNVTPSGVVRIVVSDRLHAAAFPGHPGTYEVTEPEEVRELLTAAVDGPAGERDDFVCMCRGEFGLVSYDAAGGPVRTVDRHGPLPLLDPALPQSIPARHRAAWAAAAPGPLRGYAEGWARGDPPAPGTVTVPPGPVLRWLGTPPGGTLDAARDVARLAPLALLDAVATDELARAVRTADAAGLDGAVEFFASEHFTARHPKKRRVGATARELLLRHARTRRPGHAAVLERRVLLAAEDRIRR</sequence>
<protein>
    <submittedName>
        <fullName evidence="1">Uncharacterized protein</fullName>
    </submittedName>
</protein>
<reference evidence="1 2" key="1">
    <citation type="submission" date="2024-06" db="EMBL/GenBank/DDBJ databases">
        <title>The Natural Products Discovery Center: Release of the First 8490 Sequenced Strains for Exploring Actinobacteria Biosynthetic Diversity.</title>
        <authorList>
            <person name="Kalkreuter E."/>
            <person name="Kautsar S.A."/>
            <person name="Yang D."/>
            <person name="Bader C.D."/>
            <person name="Teijaro C.N."/>
            <person name="Fluegel L."/>
            <person name="Davis C.M."/>
            <person name="Simpson J.R."/>
            <person name="Lauterbach L."/>
            <person name="Steele A.D."/>
            <person name="Gui C."/>
            <person name="Meng S."/>
            <person name="Li G."/>
            <person name="Viehrig K."/>
            <person name="Ye F."/>
            <person name="Su P."/>
            <person name="Kiefer A.F."/>
            <person name="Nichols A."/>
            <person name="Cepeda A.J."/>
            <person name="Yan W."/>
            <person name="Fan B."/>
            <person name="Jiang Y."/>
            <person name="Adhikari A."/>
            <person name="Zheng C.-J."/>
            <person name="Schuster L."/>
            <person name="Cowan T.M."/>
            <person name="Smanski M.J."/>
            <person name="Chevrette M.G."/>
            <person name="De Carvalho L.P.S."/>
            <person name="Shen B."/>
        </authorList>
    </citation>
    <scope>NUCLEOTIDE SEQUENCE [LARGE SCALE GENOMIC DNA]</scope>
    <source>
        <strain evidence="1 2">NPDC006337</strain>
    </source>
</reference>